<evidence type="ECO:0000313" key="2">
    <source>
        <dbReference type="Proteomes" id="UP000235619"/>
    </source>
</evidence>
<organism evidence="1 2">
    <name type="scientific">Thermodesulfobacterium geofontis</name>
    <dbReference type="NCBI Taxonomy" id="1295609"/>
    <lineage>
        <taxon>Bacteria</taxon>
        <taxon>Pseudomonadati</taxon>
        <taxon>Thermodesulfobacteriota</taxon>
        <taxon>Thermodesulfobacteria</taxon>
        <taxon>Thermodesulfobacteriales</taxon>
        <taxon>Thermodesulfobacteriaceae</taxon>
        <taxon>Thermodesulfobacterium</taxon>
    </lineage>
</organism>
<protein>
    <submittedName>
        <fullName evidence="1">Uncharacterized protein</fullName>
    </submittedName>
</protein>
<evidence type="ECO:0000313" key="1">
    <source>
        <dbReference type="EMBL" id="PMP97382.1"/>
    </source>
</evidence>
<sequence length="106" mass="12941">METKVFKKLLQERGLKTYTYRKSHNIVYYKKGQMEFPEQTTLYELFFTGKEDDVRYLRTIVEDILRENNIPFCYTNEMKNEIYIGKDKMEEEDPEAILEEFRQIFG</sequence>
<name>A0A2N7QF65_9BACT</name>
<dbReference type="EMBL" id="PNJD01000190">
    <property type="protein sequence ID" value="PMP97382.1"/>
    <property type="molecule type" value="Genomic_DNA"/>
</dbReference>
<reference evidence="1 2" key="1">
    <citation type="submission" date="2018-01" db="EMBL/GenBank/DDBJ databases">
        <title>Metagenomic assembled genomes from two thermal pools in the Uzon Caldera, Kamchatka, Russia.</title>
        <authorList>
            <person name="Wilkins L."/>
            <person name="Ettinger C."/>
        </authorList>
    </citation>
    <scope>NUCLEOTIDE SEQUENCE [LARGE SCALE GENOMIC DNA]</scope>
    <source>
        <strain evidence="1">ARK-04</strain>
    </source>
</reference>
<gene>
    <name evidence="1" type="ORF">C0169_03210</name>
</gene>
<proteinExistence type="predicted"/>
<dbReference type="AlphaFoldDB" id="A0A2N7QF65"/>
<dbReference type="Proteomes" id="UP000235619">
    <property type="component" value="Unassembled WGS sequence"/>
</dbReference>
<accession>A0A2N7QF65</accession>
<comment type="caution">
    <text evidence="1">The sequence shown here is derived from an EMBL/GenBank/DDBJ whole genome shotgun (WGS) entry which is preliminary data.</text>
</comment>